<dbReference type="InterPro" id="IPR023614">
    <property type="entry name" value="Porin_dom_sf"/>
</dbReference>
<dbReference type="Proteomes" id="UP000006755">
    <property type="component" value="Unassembled WGS sequence"/>
</dbReference>
<dbReference type="AlphaFoldDB" id="K2JTE4"/>
<reference evidence="1 2" key="1">
    <citation type="journal article" date="2012" name="J. Bacteriol.">
        <title>Genome Sequence of Gallaecimonas xiamenensis Type Strain 3-C-1.</title>
        <authorList>
            <person name="Lai Q."/>
            <person name="Wang L."/>
            <person name="Wang W."/>
            <person name="Shao Z."/>
        </authorList>
    </citation>
    <scope>NUCLEOTIDE SEQUENCE [LARGE SCALE GENOMIC DNA]</scope>
    <source>
        <strain evidence="1 2">3-C-1</strain>
    </source>
</reference>
<dbReference type="Gene3D" id="2.40.160.10">
    <property type="entry name" value="Porin"/>
    <property type="match status" value="1"/>
</dbReference>
<dbReference type="EMBL" id="AMRI01000031">
    <property type="protein sequence ID" value="EKE68440.1"/>
    <property type="molecule type" value="Genomic_DNA"/>
</dbReference>
<evidence type="ECO:0000313" key="1">
    <source>
        <dbReference type="EMBL" id="EKE68440.1"/>
    </source>
</evidence>
<dbReference type="InterPro" id="IPR010870">
    <property type="entry name" value="Porin_O/P"/>
</dbReference>
<evidence type="ECO:0000313" key="2">
    <source>
        <dbReference type="Proteomes" id="UP000006755"/>
    </source>
</evidence>
<keyword evidence="2" id="KW-1185">Reference proteome</keyword>
<dbReference type="SUPFAM" id="SSF56935">
    <property type="entry name" value="Porins"/>
    <property type="match status" value="1"/>
</dbReference>
<dbReference type="PATRIC" id="fig|745411.4.peg.3371"/>
<proteinExistence type="predicted"/>
<gene>
    <name evidence="1" type="ORF">B3C1_17122</name>
</gene>
<comment type="caution">
    <text evidence="1">The sequence shown here is derived from an EMBL/GenBank/DDBJ whole genome shotgun (WGS) entry which is preliminary data.</text>
</comment>
<protein>
    <submittedName>
        <fullName evidence="1">Phosphate-selective porin O and P</fullName>
    </submittedName>
</protein>
<accession>K2JTE4</accession>
<dbReference type="STRING" id="745411.B3C1_17122"/>
<dbReference type="eggNOG" id="COG3746">
    <property type="taxonomic scope" value="Bacteria"/>
</dbReference>
<organism evidence="1 2">
    <name type="scientific">Gallaecimonas xiamenensis 3-C-1</name>
    <dbReference type="NCBI Taxonomy" id="745411"/>
    <lineage>
        <taxon>Bacteria</taxon>
        <taxon>Pseudomonadati</taxon>
        <taxon>Pseudomonadota</taxon>
        <taxon>Gammaproteobacteria</taxon>
        <taxon>Enterobacterales</taxon>
        <taxon>Gallaecimonadaceae</taxon>
        <taxon>Gallaecimonas</taxon>
    </lineage>
</organism>
<sequence>MSKKVGELEAKEEKSEPFAGVSIGGRLQLDYNLFDGAYNANHQGHTGSDLFARRARLFAEKESGDWDYKLLLEFAEDGAEITMARLQYRGFNGGPVIKLGKIREDISLEALSSSKYITTIERSNLADTFSPYFRWGVAAYQYFPASKVRYAIGIYKNDAFGDSGKNKNNNLDLATTGRLTWAPIQGDGKTLHFGLWGSYREMGGDTLSSAFARGEVRETSVKLADYAAGGETVAIDHLTQYGLEAAGQWKAFSLQGEFAQRQLHTSDTTSPLDGQHYNGYSVTASYFLTGEQRQYKAGSAVFSQPKGVKNAWELYGRVSGMDAASDTQGTKVTSYTLGSSYYYSPQVKFMLNLIHSKVGGPGRAALVGDEDTGNALTFRTQYLF</sequence>
<dbReference type="Pfam" id="PF07396">
    <property type="entry name" value="Porin_O_P"/>
    <property type="match status" value="1"/>
</dbReference>
<name>K2JTE4_9GAMM</name>